<gene>
    <name evidence="2" type="ORF">M421DRAFT_162565</name>
</gene>
<dbReference type="AlphaFoldDB" id="A0A6A5RHS8"/>
<dbReference type="Proteomes" id="UP000800082">
    <property type="component" value="Unassembled WGS sequence"/>
</dbReference>
<protein>
    <submittedName>
        <fullName evidence="2">Uncharacterized protein</fullName>
    </submittedName>
</protein>
<evidence type="ECO:0000313" key="2">
    <source>
        <dbReference type="EMBL" id="KAF1927881.1"/>
    </source>
</evidence>
<evidence type="ECO:0000256" key="1">
    <source>
        <dbReference type="SAM" id="MobiDB-lite"/>
    </source>
</evidence>
<accession>A0A6A5RHS8</accession>
<feature type="region of interest" description="Disordered" evidence="1">
    <location>
        <begin position="64"/>
        <end position="98"/>
    </location>
</feature>
<organism evidence="2 3">
    <name type="scientific">Didymella exigua CBS 183.55</name>
    <dbReference type="NCBI Taxonomy" id="1150837"/>
    <lineage>
        <taxon>Eukaryota</taxon>
        <taxon>Fungi</taxon>
        <taxon>Dikarya</taxon>
        <taxon>Ascomycota</taxon>
        <taxon>Pezizomycotina</taxon>
        <taxon>Dothideomycetes</taxon>
        <taxon>Pleosporomycetidae</taxon>
        <taxon>Pleosporales</taxon>
        <taxon>Pleosporineae</taxon>
        <taxon>Didymellaceae</taxon>
        <taxon>Didymella</taxon>
    </lineage>
</organism>
<dbReference type="RefSeq" id="XP_033448133.1">
    <property type="nucleotide sequence ID" value="XM_033587696.1"/>
</dbReference>
<feature type="region of interest" description="Disordered" evidence="1">
    <location>
        <begin position="1"/>
        <end position="29"/>
    </location>
</feature>
<reference evidence="2" key="1">
    <citation type="journal article" date="2020" name="Stud. Mycol.">
        <title>101 Dothideomycetes genomes: a test case for predicting lifestyles and emergence of pathogens.</title>
        <authorList>
            <person name="Haridas S."/>
            <person name="Albert R."/>
            <person name="Binder M."/>
            <person name="Bloem J."/>
            <person name="Labutti K."/>
            <person name="Salamov A."/>
            <person name="Andreopoulos B."/>
            <person name="Baker S."/>
            <person name="Barry K."/>
            <person name="Bills G."/>
            <person name="Bluhm B."/>
            <person name="Cannon C."/>
            <person name="Castanera R."/>
            <person name="Culley D."/>
            <person name="Daum C."/>
            <person name="Ezra D."/>
            <person name="Gonzalez J."/>
            <person name="Henrissat B."/>
            <person name="Kuo A."/>
            <person name="Liang C."/>
            <person name="Lipzen A."/>
            <person name="Lutzoni F."/>
            <person name="Magnuson J."/>
            <person name="Mondo S."/>
            <person name="Nolan M."/>
            <person name="Ohm R."/>
            <person name="Pangilinan J."/>
            <person name="Park H.-J."/>
            <person name="Ramirez L."/>
            <person name="Alfaro M."/>
            <person name="Sun H."/>
            <person name="Tritt A."/>
            <person name="Yoshinaga Y."/>
            <person name="Zwiers L.-H."/>
            <person name="Turgeon B."/>
            <person name="Goodwin S."/>
            <person name="Spatafora J."/>
            <person name="Crous P."/>
            <person name="Grigoriev I."/>
        </authorList>
    </citation>
    <scope>NUCLEOTIDE SEQUENCE</scope>
    <source>
        <strain evidence="2">CBS 183.55</strain>
    </source>
</reference>
<name>A0A6A5RHS8_9PLEO</name>
<proteinExistence type="predicted"/>
<evidence type="ECO:0000313" key="3">
    <source>
        <dbReference type="Proteomes" id="UP000800082"/>
    </source>
</evidence>
<dbReference type="EMBL" id="ML978970">
    <property type="protein sequence ID" value="KAF1927881.1"/>
    <property type="molecule type" value="Genomic_DNA"/>
</dbReference>
<sequence length="236" mass="25520">MPTGDQTHRPRATHTRAVPRSEAPRSRFAERTTWIAPSLMVLEAMGTLAGKTFWNTFAATTTPHELVPRLPPTRRRRRSAGRSVDRGTGQQREAGIAAAAERSLRVGDAVATPLATREAHTSPLCTGCWSRLVPGARAAWPGLGASRWPWLHAAAGIVSVVSAVRGLRGLGMRGRGAGCRALAAAEMELTVRLCLLVCSLIRRRFDPGRANSTVGRPVRSPRDDLYCTEKVKSMGI</sequence>
<dbReference type="GeneID" id="54345342"/>
<keyword evidence="3" id="KW-1185">Reference proteome</keyword>